<keyword evidence="11" id="KW-1185">Reference proteome</keyword>
<dbReference type="PANTHER" id="PTHR33044">
    <property type="entry name" value="BIFUNCTIONAL INHIBITOR/LIPID-TRANSFER PROTEIN/SEED STORAGE 2S ALBUMIN SUPERFAMILY PROTEIN-RELATED"/>
    <property type="match status" value="1"/>
</dbReference>
<comment type="similarity">
    <text evidence="2">Belongs to the plant LTP family.</text>
</comment>
<keyword evidence="8" id="KW-0449">Lipoprotein</keyword>
<proteinExistence type="inferred from homology"/>
<feature type="non-terminal residue" evidence="10">
    <location>
        <position position="1"/>
    </location>
</feature>
<dbReference type="Pfam" id="PF14368">
    <property type="entry name" value="LTP_2"/>
    <property type="match status" value="1"/>
</dbReference>
<evidence type="ECO:0000256" key="4">
    <source>
        <dbReference type="ARBA" id="ARBA00022622"/>
    </source>
</evidence>
<feature type="domain" description="Bifunctional inhibitor/plant lipid transfer protein/seed storage helical" evidence="9">
    <location>
        <begin position="7"/>
        <end position="84"/>
    </location>
</feature>
<dbReference type="GO" id="GO:0098552">
    <property type="term" value="C:side of membrane"/>
    <property type="evidence" value="ECO:0007669"/>
    <property type="project" value="UniProtKB-KW"/>
</dbReference>
<comment type="subcellular location">
    <subcellularLocation>
        <location evidence="1">Cell membrane</location>
        <topology evidence="1">Lipid-anchor</topology>
        <topology evidence="1">GPI-anchor</topology>
    </subcellularLocation>
</comment>
<comment type="caution">
    <text evidence="10">The sequence shown here is derived from an EMBL/GenBank/DDBJ whole genome shotgun (WGS) entry which is preliminary data.</text>
</comment>
<dbReference type="SUPFAM" id="SSF47699">
    <property type="entry name" value="Bifunctional inhibitor/lipid-transfer protein/seed storage 2S albumin"/>
    <property type="match status" value="1"/>
</dbReference>
<dbReference type="Gene3D" id="1.10.110.10">
    <property type="entry name" value="Plant lipid-transfer and hydrophobic proteins"/>
    <property type="match status" value="1"/>
</dbReference>
<evidence type="ECO:0000256" key="6">
    <source>
        <dbReference type="ARBA" id="ARBA00023157"/>
    </source>
</evidence>
<dbReference type="InterPro" id="IPR016140">
    <property type="entry name" value="Bifunc_inhib/LTP/seed_store"/>
</dbReference>
<reference evidence="10 11" key="1">
    <citation type="journal article" date="2013" name="BMC Genomics">
        <title>The miniature genome of a carnivorous plant Genlisea aurea contains a low number of genes and short non-coding sequences.</title>
        <authorList>
            <person name="Leushkin E.V."/>
            <person name="Sutormin R.A."/>
            <person name="Nabieva E.R."/>
            <person name="Penin A.A."/>
            <person name="Kondrashov A.S."/>
            <person name="Logacheva M.D."/>
        </authorList>
    </citation>
    <scope>NUCLEOTIDE SEQUENCE [LARGE SCALE GENOMIC DNA]</scope>
</reference>
<dbReference type="OrthoDB" id="1914452at2759"/>
<gene>
    <name evidence="10" type="ORF">M569_01547</name>
</gene>
<evidence type="ECO:0000313" key="10">
    <source>
        <dbReference type="EMBL" id="EPS73211.1"/>
    </source>
</evidence>
<dbReference type="InterPro" id="IPR036312">
    <property type="entry name" value="Bifun_inhib/LTP/seed_sf"/>
</dbReference>
<evidence type="ECO:0000256" key="7">
    <source>
        <dbReference type="ARBA" id="ARBA00023180"/>
    </source>
</evidence>
<evidence type="ECO:0000259" key="9">
    <source>
        <dbReference type="Pfam" id="PF14368"/>
    </source>
</evidence>
<name>S8D6Y3_9LAMI</name>
<dbReference type="Proteomes" id="UP000015453">
    <property type="component" value="Unassembled WGS sequence"/>
</dbReference>
<dbReference type="GO" id="GO:0005886">
    <property type="term" value="C:plasma membrane"/>
    <property type="evidence" value="ECO:0007669"/>
    <property type="project" value="UniProtKB-SubCell"/>
</dbReference>
<organism evidence="10 11">
    <name type="scientific">Genlisea aurea</name>
    <dbReference type="NCBI Taxonomy" id="192259"/>
    <lineage>
        <taxon>Eukaryota</taxon>
        <taxon>Viridiplantae</taxon>
        <taxon>Streptophyta</taxon>
        <taxon>Embryophyta</taxon>
        <taxon>Tracheophyta</taxon>
        <taxon>Spermatophyta</taxon>
        <taxon>Magnoliopsida</taxon>
        <taxon>eudicotyledons</taxon>
        <taxon>Gunneridae</taxon>
        <taxon>Pentapetalae</taxon>
        <taxon>asterids</taxon>
        <taxon>lamiids</taxon>
        <taxon>Lamiales</taxon>
        <taxon>Lentibulariaceae</taxon>
        <taxon>Genlisea</taxon>
    </lineage>
</organism>
<dbReference type="InterPro" id="IPR043325">
    <property type="entry name" value="LTSS"/>
</dbReference>
<keyword evidence="4" id="KW-0336">GPI-anchor</keyword>
<keyword evidence="6" id="KW-1015">Disulfide bond</keyword>
<dbReference type="AlphaFoldDB" id="S8D6Y3"/>
<accession>S8D6Y3</accession>
<keyword evidence="5" id="KW-0732">Signal</keyword>
<dbReference type="EMBL" id="AUSU01000520">
    <property type="protein sequence ID" value="EPS73211.1"/>
    <property type="molecule type" value="Genomic_DNA"/>
</dbReference>
<sequence>GQIPSLPCTSSMITAFTPCMNFVTNSTSNGTSPTQDCCDSIKSLMGNGAGCLCQMLTGSFPFQIPINRTLSIALPRACNSTGGVPICSG</sequence>
<dbReference type="CDD" id="cd00010">
    <property type="entry name" value="AAI_LTSS"/>
    <property type="match status" value="1"/>
</dbReference>
<keyword evidence="4" id="KW-0472">Membrane</keyword>
<evidence type="ECO:0000313" key="11">
    <source>
        <dbReference type="Proteomes" id="UP000015453"/>
    </source>
</evidence>
<keyword evidence="7" id="KW-0325">Glycoprotein</keyword>
<evidence type="ECO:0000256" key="1">
    <source>
        <dbReference type="ARBA" id="ARBA00004609"/>
    </source>
</evidence>
<evidence type="ECO:0000256" key="8">
    <source>
        <dbReference type="ARBA" id="ARBA00023288"/>
    </source>
</evidence>
<evidence type="ECO:0000256" key="3">
    <source>
        <dbReference type="ARBA" id="ARBA00022475"/>
    </source>
</evidence>
<keyword evidence="3" id="KW-1003">Cell membrane</keyword>
<protein>
    <recommendedName>
        <fullName evidence="9">Bifunctional inhibitor/plant lipid transfer protein/seed storage helical domain-containing protein</fullName>
    </recommendedName>
</protein>
<evidence type="ECO:0000256" key="2">
    <source>
        <dbReference type="ARBA" id="ARBA00009748"/>
    </source>
</evidence>
<evidence type="ECO:0000256" key="5">
    <source>
        <dbReference type="ARBA" id="ARBA00022729"/>
    </source>
</evidence>